<dbReference type="FunFam" id="1.10.287.2900:FF:000002">
    <property type="entry name" value="Mitochondrial intermembrane space import and assembly protein"/>
    <property type="match status" value="1"/>
</dbReference>
<dbReference type="PANTHER" id="PTHR21622:SF0">
    <property type="entry name" value="COILED-COIL-HELIX-COILED-COIL-HELIX DOMAIN CONTAINING 4"/>
    <property type="match status" value="1"/>
</dbReference>
<gene>
    <name evidence="22" type="ORF">BD289DRAFT_465095</name>
</gene>
<keyword evidence="9" id="KW-0653">Protein transport</keyword>
<evidence type="ECO:0000256" key="11">
    <source>
        <dbReference type="ARBA" id="ARBA00022968"/>
    </source>
</evidence>
<feature type="compositionally biased region" description="Polar residues" evidence="21">
    <location>
        <begin position="348"/>
        <end position="357"/>
    </location>
</feature>
<feature type="region of interest" description="Disordered" evidence="21">
    <location>
        <begin position="235"/>
        <end position="357"/>
    </location>
</feature>
<dbReference type="GO" id="GO:0045041">
    <property type="term" value="P:protein import into mitochondrial intermembrane space"/>
    <property type="evidence" value="ECO:0007669"/>
    <property type="project" value="InterPro"/>
</dbReference>
<evidence type="ECO:0000256" key="21">
    <source>
        <dbReference type="SAM" id="MobiDB-lite"/>
    </source>
</evidence>
<dbReference type="InParanoid" id="A0A2T3AJE8"/>
<dbReference type="PROSITE" id="PS51808">
    <property type="entry name" value="CHCH"/>
    <property type="match status" value="1"/>
</dbReference>
<keyword evidence="11" id="KW-0735">Signal-anchor</keyword>
<evidence type="ECO:0000256" key="8">
    <source>
        <dbReference type="ARBA" id="ARBA00022792"/>
    </source>
</evidence>
<evidence type="ECO:0000256" key="6">
    <source>
        <dbReference type="ARBA" id="ARBA00022448"/>
    </source>
</evidence>
<evidence type="ECO:0000256" key="4">
    <source>
        <dbReference type="ARBA" id="ARBA00011245"/>
    </source>
</evidence>
<evidence type="ECO:0000256" key="12">
    <source>
        <dbReference type="ARBA" id="ARBA00022989"/>
    </source>
</evidence>
<dbReference type="OrthoDB" id="7481291at2759"/>
<protein>
    <recommendedName>
        <fullName evidence="5">Mitochondrial intermembrane space import and assembly protein 40</fullName>
    </recommendedName>
    <alternativeName>
        <fullName evidence="20">Mitochondrial import inner membrane translocase TIM40</fullName>
    </alternativeName>
</protein>
<feature type="compositionally biased region" description="Low complexity" evidence="21">
    <location>
        <begin position="110"/>
        <end position="129"/>
    </location>
</feature>
<evidence type="ECO:0000256" key="9">
    <source>
        <dbReference type="ARBA" id="ARBA00022927"/>
    </source>
</evidence>
<evidence type="ECO:0000256" key="19">
    <source>
        <dbReference type="ARBA" id="ARBA00024980"/>
    </source>
</evidence>
<dbReference type="PANTHER" id="PTHR21622">
    <property type="entry name" value="COILED-COIL-HELIX-COILED-COIL-HELIX DOMAIN CONTAINING 4"/>
    <property type="match status" value="1"/>
</dbReference>
<feature type="compositionally biased region" description="Basic and acidic residues" evidence="21">
    <location>
        <begin position="251"/>
        <end position="260"/>
    </location>
</feature>
<evidence type="ECO:0000256" key="18">
    <source>
        <dbReference type="ARBA" id="ARBA00023284"/>
    </source>
</evidence>
<keyword evidence="17" id="KW-1015">Disulfide bond</keyword>
<evidence type="ECO:0000256" key="7">
    <source>
        <dbReference type="ARBA" id="ARBA00022692"/>
    </source>
</evidence>
<keyword evidence="10" id="KW-0809">Transit peptide</keyword>
<dbReference type="GO" id="GO:0015035">
    <property type="term" value="F:protein-disulfide reductase activity"/>
    <property type="evidence" value="ECO:0007669"/>
    <property type="project" value="InterPro"/>
</dbReference>
<keyword evidence="14" id="KW-0811">Translocation</keyword>
<dbReference type="STRING" id="2025994.A0A2T3AJE8"/>
<dbReference type="GO" id="GO:0005758">
    <property type="term" value="C:mitochondrial intermembrane space"/>
    <property type="evidence" value="ECO:0007669"/>
    <property type="project" value="TreeGrafter"/>
</dbReference>
<keyword evidence="16" id="KW-0472">Membrane</keyword>
<evidence type="ECO:0000256" key="13">
    <source>
        <dbReference type="ARBA" id="ARBA00023002"/>
    </source>
</evidence>
<name>A0A2T3AJE8_9PEZI</name>
<evidence type="ECO:0000256" key="2">
    <source>
        <dbReference type="ARBA" id="ARBA00001973"/>
    </source>
</evidence>
<evidence type="ECO:0000256" key="17">
    <source>
        <dbReference type="ARBA" id="ARBA00023157"/>
    </source>
</evidence>
<dbReference type="InterPro" id="IPR039289">
    <property type="entry name" value="CHCHD4"/>
</dbReference>
<keyword evidence="15" id="KW-0496">Mitochondrion</keyword>
<comment type="cofactor">
    <cofactor evidence="1">
        <name>Zn(2+)</name>
        <dbReference type="ChEBI" id="CHEBI:29105"/>
    </cofactor>
</comment>
<keyword evidence="12" id="KW-1133">Transmembrane helix</keyword>
<feature type="compositionally biased region" description="Basic and acidic residues" evidence="21">
    <location>
        <begin position="100"/>
        <end position="109"/>
    </location>
</feature>
<keyword evidence="8" id="KW-0999">Mitochondrion inner membrane</keyword>
<dbReference type="Gene3D" id="1.10.287.2900">
    <property type="match status" value="1"/>
</dbReference>
<evidence type="ECO:0000256" key="16">
    <source>
        <dbReference type="ARBA" id="ARBA00023136"/>
    </source>
</evidence>
<comment type="function">
    <text evidence="19">Required for the import and folding of small cysteine-containing proteins (small Tim) in the mitochondrial intermembrane space (IMS). Forms a redox cycle with ERV1 that involves a disulfide relay system. Precursor proteins to be imported into the IMS are translocated in their reduced form into the mitochondria. The oxidized form of MIA40 forms a transient intermolecular disulfide bridge with the reduced precursor protein, resulting in oxidation of the precursor protein that now contains an intramolecular disulfide bond and is able to undergo folding in the IMS.</text>
</comment>
<evidence type="ECO:0000313" key="23">
    <source>
        <dbReference type="Proteomes" id="UP000241462"/>
    </source>
</evidence>
<keyword evidence="23" id="KW-1185">Reference proteome</keyword>
<feature type="compositionally biased region" description="Basic and acidic residues" evidence="21">
    <location>
        <begin position="331"/>
        <end position="347"/>
    </location>
</feature>
<dbReference type="GO" id="GO:0005743">
    <property type="term" value="C:mitochondrial inner membrane"/>
    <property type="evidence" value="ECO:0007669"/>
    <property type="project" value="UniProtKB-SubCell"/>
</dbReference>
<dbReference type="AlphaFoldDB" id="A0A2T3AJE8"/>
<feature type="region of interest" description="Disordered" evidence="21">
    <location>
        <begin position="100"/>
        <end position="157"/>
    </location>
</feature>
<feature type="compositionally biased region" description="Low complexity" evidence="21">
    <location>
        <begin position="317"/>
        <end position="330"/>
    </location>
</feature>
<evidence type="ECO:0000256" key="10">
    <source>
        <dbReference type="ARBA" id="ARBA00022946"/>
    </source>
</evidence>
<reference evidence="22 23" key="1">
    <citation type="journal article" date="2018" name="Mycol. Prog.">
        <title>Coniella lustricola, a new species from submerged detritus.</title>
        <authorList>
            <person name="Raudabaugh D.B."/>
            <person name="Iturriaga T."/>
            <person name="Carver A."/>
            <person name="Mondo S."/>
            <person name="Pangilinan J."/>
            <person name="Lipzen A."/>
            <person name="He G."/>
            <person name="Amirebrahimi M."/>
            <person name="Grigoriev I.V."/>
            <person name="Miller A.N."/>
        </authorList>
    </citation>
    <scope>NUCLEOTIDE SEQUENCE [LARGE SCALE GENOMIC DNA]</scope>
    <source>
        <strain evidence="22 23">B22-T-1</strain>
    </source>
</reference>
<evidence type="ECO:0000256" key="14">
    <source>
        <dbReference type="ARBA" id="ARBA00023010"/>
    </source>
</evidence>
<comment type="subcellular location">
    <subcellularLocation>
        <location evidence="3">Mitochondrion inner membrane</location>
        <topology evidence="3">Single-pass type II membrane protein</topology>
        <orientation evidence="3">Intermembrane side</orientation>
    </subcellularLocation>
</comment>
<evidence type="ECO:0000256" key="1">
    <source>
        <dbReference type="ARBA" id="ARBA00001947"/>
    </source>
</evidence>
<dbReference type="Proteomes" id="UP000241462">
    <property type="component" value="Unassembled WGS sequence"/>
</dbReference>
<keyword evidence="7" id="KW-0812">Transmembrane</keyword>
<feature type="compositionally biased region" description="Basic and acidic residues" evidence="21">
    <location>
        <begin position="269"/>
        <end position="310"/>
    </location>
</feature>
<organism evidence="22 23">
    <name type="scientific">Coniella lustricola</name>
    <dbReference type="NCBI Taxonomy" id="2025994"/>
    <lineage>
        <taxon>Eukaryota</taxon>
        <taxon>Fungi</taxon>
        <taxon>Dikarya</taxon>
        <taxon>Ascomycota</taxon>
        <taxon>Pezizomycotina</taxon>
        <taxon>Sordariomycetes</taxon>
        <taxon>Sordariomycetidae</taxon>
        <taxon>Diaporthales</taxon>
        <taxon>Schizoparmaceae</taxon>
        <taxon>Coniella</taxon>
    </lineage>
</organism>
<evidence type="ECO:0000256" key="3">
    <source>
        <dbReference type="ARBA" id="ARBA00004164"/>
    </source>
</evidence>
<dbReference type="EMBL" id="KZ678382">
    <property type="protein sequence ID" value="PSS00680.1"/>
    <property type="molecule type" value="Genomic_DNA"/>
</dbReference>
<comment type="subunit">
    <text evidence="4">Monomer.</text>
</comment>
<proteinExistence type="predicted"/>
<keyword evidence="6" id="KW-0813">Transport</keyword>
<keyword evidence="18" id="KW-0676">Redox-active center</keyword>
<accession>A0A2T3AJE8</accession>
<sequence length="357" mass="38244">MFRAAVRSTPRAALQRVPIAPTAGRRFASTAPPPADKKYSWKGLATRGALAFGALYWYNTSPIFADELSSRLSPEPPHFSESDLPTVDAIVEEKRKKLDARLNKAKQEETSAAATPTSTAPPSNNDNTSAVASDDNGEKTPEQLEEEASQQGAFNPETGEINWDCPCLGGMAHGPCGEEFKAAFSCFVYSNVEPKGMDCIDKFQHMQDCFRQYPDIYAREIADEDATDAEIEAPAAGDVAAVETAPAASDKPVDTPEKPTEAAPATQAKSEESTKTPEPSKPEVPAKKESEPTTEEHKAGPPDAPKKEAPSKPSPAPEAVNSSGSSPKQSQDSHLDLDSRGLPKRSFDATQANKESK</sequence>
<evidence type="ECO:0000256" key="15">
    <source>
        <dbReference type="ARBA" id="ARBA00023128"/>
    </source>
</evidence>
<keyword evidence="13" id="KW-0560">Oxidoreductase</keyword>
<evidence type="ECO:0000313" key="22">
    <source>
        <dbReference type="EMBL" id="PSS00680.1"/>
    </source>
</evidence>
<evidence type="ECO:0000256" key="5">
    <source>
        <dbReference type="ARBA" id="ARBA00013714"/>
    </source>
</evidence>
<evidence type="ECO:0000256" key="20">
    <source>
        <dbReference type="ARBA" id="ARBA00033150"/>
    </source>
</evidence>
<comment type="cofactor">
    <cofactor evidence="2">
        <name>Cu(2+)</name>
        <dbReference type="ChEBI" id="CHEBI:29036"/>
    </cofactor>
</comment>